<gene>
    <name evidence="1" type="ORF">EZS28_039037</name>
</gene>
<dbReference type="AlphaFoldDB" id="A0A5J4U497"/>
<comment type="caution">
    <text evidence="1">The sequence shown here is derived from an EMBL/GenBank/DDBJ whole genome shotgun (WGS) entry which is preliminary data.</text>
</comment>
<organism evidence="1 2">
    <name type="scientific">Streblomastix strix</name>
    <dbReference type="NCBI Taxonomy" id="222440"/>
    <lineage>
        <taxon>Eukaryota</taxon>
        <taxon>Metamonada</taxon>
        <taxon>Preaxostyla</taxon>
        <taxon>Oxymonadida</taxon>
        <taxon>Streblomastigidae</taxon>
        <taxon>Streblomastix</taxon>
    </lineage>
</organism>
<dbReference type="Proteomes" id="UP000324800">
    <property type="component" value="Unassembled WGS sequence"/>
</dbReference>
<evidence type="ECO:0008006" key="3">
    <source>
        <dbReference type="Google" id="ProtNLM"/>
    </source>
</evidence>
<protein>
    <recommendedName>
        <fullName evidence="3">Reverse transcriptase RNase H-like domain-containing protein</fullName>
    </recommendedName>
</protein>
<dbReference type="OrthoDB" id="6771932at2759"/>
<reference evidence="1 2" key="1">
    <citation type="submission" date="2019-03" db="EMBL/GenBank/DDBJ databases">
        <title>Single cell metagenomics reveals metabolic interactions within the superorganism composed of flagellate Streblomastix strix and complex community of Bacteroidetes bacteria on its surface.</title>
        <authorList>
            <person name="Treitli S.C."/>
            <person name="Kolisko M."/>
            <person name="Husnik F."/>
            <person name="Keeling P."/>
            <person name="Hampl V."/>
        </authorList>
    </citation>
    <scope>NUCLEOTIDE SEQUENCE [LARGE SCALE GENOMIC DNA]</scope>
    <source>
        <strain evidence="1">ST1C</strain>
    </source>
</reference>
<evidence type="ECO:0000313" key="2">
    <source>
        <dbReference type="Proteomes" id="UP000324800"/>
    </source>
</evidence>
<proteinExistence type="predicted"/>
<accession>A0A5J4U497</accession>
<dbReference type="EMBL" id="SNRW01020457">
    <property type="protein sequence ID" value="KAA6365437.1"/>
    <property type="molecule type" value="Genomic_DNA"/>
</dbReference>
<sequence length="218" mass="25284">MATDTLTPAVKETYLTCQHLNIKIIIQHVPGKINIIADALCRLCRQRDFHVYPFYLDQIKMIQNIQITLDLFASSTTKLLPLYVQANIRDQQTQWIDAFSYTWTNQILLVHPPIPMLFRVISYLDNEATLVIIMAPWWQSQPKFTNLMNQSSRHLILGQSSQYLIKRLSIENPKSILPPGKIAAFHKNLKWRSAESSQPRFQTGQNFLEELSNCQPMD</sequence>
<evidence type="ECO:0000313" key="1">
    <source>
        <dbReference type="EMBL" id="KAA6365437.1"/>
    </source>
</evidence>
<name>A0A5J4U497_9EUKA</name>